<dbReference type="EMBL" id="AJVK01016716">
    <property type="status" value="NOT_ANNOTATED_CDS"/>
    <property type="molecule type" value="Genomic_DNA"/>
</dbReference>
<keyword evidence="7" id="KW-1185">Reference proteome</keyword>
<dbReference type="AlphaFoldDB" id="A0A1B0DMA9"/>
<evidence type="ECO:0000256" key="4">
    <source>
        <dbReference type="SAM" id="Coils"/>
    </source>
</evidence>
<dbReference type="GO" id="GO:0030139">
    <property type="term" value="C:endocytic vesicle"/>
    <property type="evidence" value="ECO:0007669"/>
    <property type="project" value="TreeGrafter"/>
</dbReference>
<dbReference type="InterPro" id="IPR002653">
    <property type="entry name" value="Znf_A20"/>
</dbReference>
<evidence type="ECO:0000256" key="1">
    <source>
        <dbReference type="ARBA" id="ARBA00022723"/>
    </source>
</evidence>
<dbReference type="VEuPathDB" id="VectorBase:PPAI009499"/>
<dbReference type="VEuPathDB" id="VectorBase:PPAPM1_011575"/>
<keyword evidence="1" id="KW-0479">Metal-binding</keyword>
<dbReference type="PANTHER" id="PTHR23101">
    <property type="entry name" value="RAB GDP/GTP EXCHANGE FACTOR"/>
    <property type="match status" value="1"/>
</dbReference>
<feature type="coiled-coil region" evidence="4">
    <location>
        <begin position="414"/>
        <end position="448"/>
    </location>
</feature>
<feature type="compositionally biased region" description="Polar residues" evidence="5">
    <location>
        <begin position="66"/>
        <end position="82"/>
    </location>
</feature>
<dbReference type="InterPro" id="IPR037191">
    <property type="entry name" value="VPS9_dom_sf"/>
</dbReference>
<evidence type="ECO:0000313" key="7">
    <source>
        <dbReference type="Proteomes" id="UP000092462"/>
    </source>
</evidence>
<dbReference type="PANTHER" id="PTHR23101:SF122">
    <property type="entry name" value="RABAPTIN-5-ASSOCIATED EXCHANGE FACTOR FOR RAB5"/>
    <property type="match status" value="1"/>
</dbReference>
<dbReference type="SMART" id="SM00167">
    <property type="entry name" value="VPS9"/>
    <property type="match status" value="1"/>
</dbReference>
<dbReference type="SMART" id="SM00259">
    <property type="entry name" value="ZnF_A20"/>
    <property type="match status" value="1"/>
</dbReference>
<dbReference type="GO" id="GO:0031267">
    <property type="term" value="F:small GTPase binding"/>
    <property type="evidence" value="ECO:0007669"/>
    <property type="project" value="TreeGrafter"/>
</dbReference>
<dbReference type="GO" id="GO:0005085">
    <property type="term" value="F:guanyl-nucleotide exchange factor activity"/>
    <property type="evidence" value="ECO:0007669"/>
    <property type="project" value="InterPro"/>
</dbReference>
<dbReference type="EMBL" id="AJVK01016717">
    <property type="status" value="NOT_ANNOTATED_CDS"/>
    <property type="molecule type" value="Genomic_DNA"/>
</dbReference>
<dbReference type="InterPro" id="IPR003123">
    <property type="entry name" value="VPS9"/>
</dbReference>
<dbReference type="EnsemblMetazoa" id="PPAI009499-RA">
    <property type="protein sequence ID" value="PPAI009499-PA"/>
    <property type="gene ID" value="PPAI009499"/>
</dbReference>
<reference evidence="6" key="1">
    <citation type="submission" date="2022-08" db="UniProtKB">
        <authorList>
            <consortium name="EnsemblMetazoa"/>
        </authorList>
    </citation>
    <scope>IDENTIFICATION</scope>
    <source>
        <strain evidence="6">Israel</strain>
    </source>
</reference>
<dbReference type="Pfam" id="PF01754">
    <property type="entry name" value="zf-A20"/>
    <property type="match status" value="1"/>
</dbReference>
<evidence type="ECO:0000313" key="6">
    <source>
        <dbReference type="EnsemblMetazoa" id="PPAI009499-PA"/>
    </source>
</evidence>
<evidence type="ECO:0000256" key="3">
    <source>
        <dbReference type="ARBA" id="ARBA00022833"/>
    </source>
</evidence>
<feature type="compositionally biased region" description="Polar residues" evidence="5">
    <location>
        <begin position="696"/>
        <end position="708"/>
    </location>
</feature>
<dbReference type="GO" id="GO:0005829">
    <property type="term" value="C:cytosol"/>
    <property type="evidence" value="ECO:0007669"/>
    <property type="project" value="TreeGrafter"/>
</dbReference>
<keyword evidence="3" id="KW-0862">Zinc</keyword>
<dbReference type="GO" id="GO:0016192">
    <property type="term" value="P:vesicle-mediated transport"/>
    <property type="evidence" value="ECO:0007669"/>
    <property type="project" value="InterPro"/>
</dbReference>
<dbReference type="InterPro" id="IPR045046">
    <property type="entry name" value="Vps9-like"/>
</dbReference>
<dbReference type="SUPFAM" id="SSF57716">
    <property type="entry name" value="Glucocorticoid receptor-like (DNA-binding domain)"/>
    <property type="match status" value="1"/>
</dbReference>
<dbReference type="GO" id="GO:0003677">
    <property type="term" value="F:DNA binding"/>
    <property type="evidence" value="ECO:0007669"/>
    <property type="project" value="InterPro"/>
</dbReference>
<proteinExistence type="predicted"/>
<dbReference type="Pfam" id="PF02204">
    <property type="entry name" value="VPS9"/>
    <property type="match status" value="1"/>
</dbReference>
<dbReference type="Proteomes" id="UP000092462">
    <property type="component" value="Unassembled WGS sequence"/>
</dbReference>
<feature type="region of interest" description="Disordered" evidence="5">
    <location>
        <begin position="44"/>
        <end position="90"/>
    </location>
</feature>
<feature type="region of interest" description="Disordered" evidence="5">
    <location>
        <begin position="690"/>
        <end position="718"/>
    </location>
</feature>
<dbReference type="SUPFAM" id="SSF109993">
    <property type="entry name" value="VPS9 domain"/>
    <property type="match status" value="1"/>
</dbReference>
<organism evidence="6 7">
    <name type="scientific">Phlebotomus papatasi</name>
    <name type="common">Sandfly</name>
    <dbReference type="NCBI Taxonomy" id="29031"/>
    <lineage>
        <taxon>Eukaryota</taxon>
        <taxon>Metazoa</taxon>
        <taxon>Ecdysozoa</taxon>
        <taxon>Arthropoda</taxon>
        <taxon>Hexapoda</taxon>
        <taxon>Insecta</taxon>
        <taxon>Pterygota</taxon>
        <taxon>Neoptera</taxon>
        <taxon>Endopterygota</taxon>
        <taxon>Diptera</taxon>
        <taxon>Nematocera</taxon>
        <taxon>Psychodoidea</taxon>
        <taxon>Psychodidae</taxon>
        <taxon>Phlebotomus</taxon>
        <taxon>Phlebotomus</taxon>
    </lineage>
</organism>
<keyword evidence="4" id="KW-0175">Coiled coil</keyword>
<dbReference type="PROSITE" id="PS51036">
    <property type="entry name" value="ZF_A20"/>
    <property type="match status" value="1"/>
</dbReference>
<keyword evidence="2" id="KW-0863">Zinc-finger</keyword>
<protein>
    <submittedName>
        <fullName evidence="6">Uncharacterized protein</fullName>
    </submittedName>
</protein>
<dbReference type="Gene3D" id="1.20.5.4770">
    <property type="match status" value="1"/>
</dbReference>
<accession>A0A1B0DMA9</accession>
<dbReference type="Pfam" id="PF18151">
    <property type="entry name" value="DUF5601"/>
    <property type="match status" value="1"/>
</dbReference>
<name>A0A1B0DMA9_PHLPP</name>
<sequence>MYLMKSPTLRIDKSDLECRNGCGFYGNAQWDGLCSKCYRDRNSKGTSKAKHHFPGIRKDASEVNRHSQLSRQPAPVQSQSHSPHPAANVHDKLKKRTILEVFKKSPNAKENAEKQRHYHAKVHPLDKTELEYAEALKQLKLADETKKELKYLIQMFDQLIHKKYTSYNVDKISDSVQNSYIKMSDYMSTEGSAFESTTSEQREEILDFFEKCVMTRNHKILFSPPFTNDEEKDSAIQSRIRQLSWINAKHLLCSIDEVNAEVRDLVYSAITELVAMDSFQSPQEKLECIVRCCRNIFNLLKHTGNGGPASADEFLPALIFVVLKANPARLHSNINYITRFSNASRLMSGEGGYYFTNLCCAISFIENLTAESLSMAEEEFQELMSGEKMCNSAWESALLACESLNLISDNMKVMADLRKRNEDLQDGIEAMNRNMDDFKNEISRKVSEVISRTPLVLKPIHSRQNLSQNRKNITNSVDHASGGGHFQANLVSVLKFDEAQAPKFKVDTVSGIPLASVDEILDKVEQPELETLARNLTDTLETPKDEGMLGTISASNSTDVLSASPIFGYSSFDVQSLDSLATPDEFVPIDFRHGLTNINYDFDFSDNSAENSVAEDVGGDVKCSLPASRSDLEEFDPLLAREAEEMPPKDLKIADQRQIEGEMMQRSIIDGGDSPNEILLPSPLKPIAPDYKGFTKQGQNIPTISCNTGDFGAHSSKQ</sequence>
<evidence type="ECO:0000256" key="2">
    <source>
        <dbReference type="ARBA" id="ARBA00022771"/>
    </source>
</evidence>
<dbReference type="Gene3D" id="1.20.1050.80">
    <property type="entry name" value="VPS9 domain"/>
    <property type="match status" value="1"/>
</dbReference>
<dbReference type="Gene3D" id="1.10.246.120">
    <property type="match status" value="1"/>
</dbReference>
<dbReference type="InterPro" id="IPR041545">
    <property type="entry name" value="DUF5601"/>
</dbReference>
<dbReference type="PROSITE" id="PS51205">
    <property type="entry name" value="VPS9"/>
    <property type="match status" value="1"/>
</dbReference>
<feature type="compositionally biased region" description="Basic and acidic residues" evidence="5">
    <location>
        <begin position="56"/>
        <end position="65"/>
    </location>
</feature>
<evidence type="ECO:0000256" key="5">
    <source>
        <dbReference type="SAM" id="MobiDB-lite"/>
    </source>
</evidence>
<dbReference type="GO" id="GO:0008270">
    <property type="term" value="F:zinc ion binding"/>
    <property type="evidence" value="ECO:0007669"/>
    <property type="project" value="UniProtKB-KW"/>
</dbReference>